<evidence type="ECO:0000313" key="2">
    <source>
        <dbReference type="Proteomes" id="UP000295438"/>
    </source>
</evidence>
<keyword evidence="2" id="KW-1185">Reference proteome</keyword>
<comment type="caution">
    <text evidence="1">The sequence shown here is derived from an EMBL/GenBank/DDBJ whole genome shotgun (WGS) entry which is preliminary data.</text>
</comment>
<organism evidence="1 2">
    <name type="scientific">Algoriphagus formosus</name>
    <dbReference type="NCBI Taxonomy" id="2007308"/>
    <lineage>
        <taxon>Bacteria</taxon>
        <taxon>Pseudomonadati</taxon>
        <taxon>Bacteroidota</taxon>
        <taxon>Cytophagia</taxon>
        <taxon>Cytophagales</taxon>
        <taxon>Cyclobacteriaceae</taxon>
        <taxon>Algoriphagus</taxon>
    </lineage>
</organism>
<dbReference type="EMBL" id="SMUW01000034">
    <property type="protein sequence ID" value="TDK44255.1"/>
    <property type="molecule type" value="Genomic_DNA"/>
</dbReference>
<reference evidence="1 2" key="1">
    <citation type="submission" date="2019-03" db="EMBL/GenBank/DDBJ databases">
        <title>Algoriphagus aquimaris sp. nov., isolated form marine sediment in Pohang, Korea.</title>
        <authorList>
            <person name="Kim J."/>
            <person name="Yoon S.-H."/>
            <person name="Lee S.-S."/>
        </authorList>
    </citation>
    <scope>NUCLEOTIDE SEQUENCE [LARGE SCALE GENOMIC DNA]</scope>
    <source>
        <strain evidence="1 2">F21</strain>
    </source>
</reference>
<name>A0A4R5UYM2_9BACT</name>
<proteinExistence type="predicted"/>
<dbReference type="AlphaFoldDB" id="A0A4R5UYM2"/>
<dbReference type="Proteomes" id="UP000295438">
    <property type="component" value="Unassembled WGS sequence"/>
</dbReference>
<dbReference type="RefSeq" id="WP_100628556.1">
    <property type="nucleotide sequence ID" value="NZ_SMUW01000034.1"/>
</dbReference>
<gene>
    <name evidence="1" type="ORF">E1898_11320</name>
</gene>
<sequence>MKQKAQNNILWQRRFTLALALLLCFFVSSLEYVTHPEINKIEHQSTEDGSEQAVISMAVDAVVPFAVQLTQTALYFIYDIISFEPRSFTIELASFAPSNQLVEILFERIISTLGP</sequence>
<evidence type="ECO:0000313" key="1">
    <source>
        <dbReference type="EMBL" id="TDK44255.1"/>
    </source>
</evidence>
<accession>A0A4R5UYM2</accession>
<protein>
    <submittedName>
        <fullName evidence="1">Uncharacterized protein</fullName>
    </submittedName>
</protein>